<keyword evidence="1" id="KW-1185">Reference proteome</keyword>
<dbReference type="AlphaFoldDB" id="A0A1I7YLA8"/>
<evidence type="ECO:0000313" key="2">
    <source>
        <dbReference type="WBParaSite" id="L893_g17269.t1"/>
    </source>
</evidence>
<protein>
    <submittedName>
        <fullName evidence="2">Uncharacterized protein</fullName>
    </submittedName>
</protein>
<sequence length="72" mass="8153">MFRKPPMTQEFQDRTYFTISLPERTPSTLGIGFMPDHAKHTNGPLPAISVHLKYNALTPSDAVSSHKIRNQM</sequence>
<organism evidence="1 2">
    <name type="scientific">Steinernema glaseri</name>
    <dbReference type="NCBI Taxonomy" id="37863"/>
    <lineage>
        <taxon>Eukaryota</taxon>
        <taxon>Metazoa</taxon>
        <taxon>Ecdysozoa</taxon>
        <taxon>Nematoda</taxon>
        <taxon>Chromadorea</taxon>
        <taxon>Rhabditida</taxon>
        <taxon>Tylenchina</taxon>
        <taxon>Panagrolaimomorpha</taxon>
        <taxon>Strongyloidoidea</taxon>
        <taxon>Steinernematidae</taxon>
        <taxon>Steinernema</taxon>
    </lineage>
</organism>
<proteinExistence type="predicted"/>
<dbReference type="WBParaSite" id="L893_g17269.t1">
    <property type="protein sequence ID" value="L893_g17269.t1"/>
    <property type="gene ID" value="L893_g17269"/>
</dbReference>
<dbReference type="Proteomes" id="UP000095287">
    <property type="component" value="Unplaced"/>
</dbReference>
<name>A0A1I7YLA8_9BILA</name>
<reference evidence="2" key="1">
    <citation type="submission" date="2016-11" db="UniProtKB">
        <authorList>
            <consortium name="WormBaseParasite"/>
        </authorList>
    </citation>
    <scope>IDENTIFICATION</scope>
</reference>
<accession>A0A1I7YLA8</accession>
<evidence type="ECO:0000313" key="1">
    <source>
        <dbReference type="Proteomes" id="UP000095287"/>
    </source>
</evidence>